<organism evidence="3 4">
    <name type="scientific">Cytospora paraplurivora</name>
    <dbReference type="NCBI Taxonomy" id="2898453"/>
    <lineage>
        <taxon>Eukaryota</taxon>
        <taxon>Fungi</taxon>
        <taxon>Dikarya</taxon>
        <taxon>Ascomycota</taxon>
        <taxon>Pezizomycotina</taxon>
        <taxon>Sordariomycetes</taxon>
        <taxon>Sordariomycetidae</taxon>
        <taxon>Diaporthales</taxon>
        <taxon>Cytosporaceae</taxon>
        <taxon>Cytospora</taxon>
    </lineage>
</organism>
<proteinExistence type="predicted"/>
<dbReference type="AlphaFoldDB" id="A0AAN9TYF6"/>
<feature type="coiled-coil region" evidence="1">
    <location>
        <begin position="160"/>
        <end position="208"/>
    </location>
</feature>
<keyword evidence="4" id="KW-1185">Reference proteome</keyword>
<feature type="compositionally biased region" description="Basic and acidic residues" evidence="2">
    <location>
        <begin position="340"/>
        <end position="353"/>
    </location>
</feature>
<feature type="region of interest" description="Disordered" evidence="2">
    <location>
        <begin position="618"/>
        <end position="666"/>
    </location>
</feature>
<accession>A0AAN9TYF6</accession>
<feature type="region of interest" description="Disordered" evidence="2">
    <location>
        <begin position="1"/>
        <end position="122"/>
    </location>
</feature>
<name>A0AAN9TYF6_9PEZI</name>
<comment type="caution">
    <text evidence="3">The sequence shown here is derived from an EMBL/GenBank/DDBJ whole genome shotgun (WGS) entry which is preliminary data.</text>
</comment>
<feature type="compositionally biased region" description="Low complexity" evidence="2">
    <location>
        <begin position="45"/>
        <end position="56"/>
    </location>
</feature>
<evidence type="ECO:0000256" key="2">
    <source>
        <dbReference type="SAM" id="MobiDB-lite"/>
    </source>
</evidence>
<protein>
    <submittedName>
        <fullName evidence="3">Uncharacterized protein</fullName>
    </submittedName>
</protein>
<dbReference type="Proteomes" id="UP001320245">
    <property type="component" value="Unassembled WGS sequence"/>
</dbReference>
<keyword evidence="1" id="KW-0175">Coiled coil</keyword>
<sequence>MDRIRDLASRKRASFPARLPSLSITSRNLPFPLSQPKADDDDAEPTTSSASTASEPIKTNIATLPDLGAQSTESAETSQNIVQTETGQAEVQAQSKSTSATEVSKLKHKKKKNNKKEREDLKGASMEPLEAQMKLFEMADAAIKQNETLASSGLAVSRRMNELARDVLEANQVIERQDREIAEVDETIKLMEAKLKETQKLLNEARLLLSETINGDSAQARRAKTMKLVHKVTSVTRDIKMETISTWSKEKTNKYLKTLQGVYFANQESVMSDIIDAGIRASAKHFLFHGNYDDQWTPMLFHLTNGHDYNAFLDKAREEDREAASAHHVHYETWPITRQHRQESAASKDKQEAGPKIPGAGGDGNGKKGTVKITAIQNLSPGLGETSLERVCHHPGCNCWKFAFVMLVEWLAMLRTAMRSYPGITPEEGKYALFAAVMTIKKQAENVACVVSPLGATNANGMPVISFLYMQNDEFIKHAEVLKKLRNIAGKLGFDFEAWEHDGKAGCRVAHSLKMDGVATERWLELEIVLSKLVEAEIDWCTKDLDAIERNRGEELKIEIRYHAVVFLFEQAEVYMMLLGTTLKACSPAQFREFVERCISSAKLKAGGLLIEHHRRLQEMVPPAKKQPNKKVAQNDKASQEKKSAQEQNSAQKKKPVQEKNASGAK</sequence>
<dbReference type="EMBL" id="JAJSPL020000049">
    <property type="protein sequence ID" value="KAK7733040.1"/>
    <property type="molecule type" value="Genomic_DNA"/>
</dbReference>
<gene>
    <name evidence="3" type="ORF">SLS53_008369</name>
</gene>
<feature type="compositionally biased region" description="Basic residues" evidence="2">
    <location>
        <begin position="106"/>
        <end position="115"/>
    </location>
</feature>
<evidence type="ECO:0000313" key="3">
    <source>
        <dbReference type="EMBL" id="KAK7733040.1"/>
    </source>
</evidence>
<evidence type="ECO:0000256" key="1">
    <source>
        <dbReference type="SAM" id="Coils"/>
    </source>
</evidence>
<evidence type="ECO:0000313" key="4">
    <source>
        <dbReference type="Proteomes" id="UP001320245"/>
    </source>
</evidence>
<feature type="compositionally biased region" description="Polar residues" evidence="2">
    <location>
        <begin position="69"/>
        <end position="102"/>
    </location>
</feature>
<feature type="region of interest" description="Disordered" evidence="2">
    <location>
        <begin position="337"/>
        <end position="368"/>
    </location>
</feature>
<reference evidence="3 4" key="1">
    <citation type="journal article" date="2023" name="PLoS ONE">
        <title>Cytospora paraplurivora sp. nov. isolated from orchards with fruit tree decline syndrome in Ontario, Canada.</title>
        <authorList>
            <person name="Ilyukhin E."/>
            <person name="Nguyen H.D.T."/>
            <person name="Castle A.J."/>
            <person name="Ellouze W."/>
        </authorList>
    </citation>
    <scope>NUCLEOTIDE SEQUENCE [LARGE SCALE GENOMIC DNA]</scope>
    <source>
        <strain evidence="3 4">FDS-564</strain>
    </source>
</reference>